<accession>A0A1V4J5N8</accession>
<dbReference type="AlphaFoldDB" id="A0A1V4J5N8"/>
<evidence type="ECO:0000313" key="2">
    <source>
        <dbReference type="Proteomes" id="UP000190648"/>
    </source>
</evidence>
<sequence>MNSTKIWMEECSEESDQCIAYGSYINKQGTMLTLCDVTQLFQLWKRFALLTSVEVGKLLSSAVHKDILSSYLQLHWCEAVCYANSVGMELGFDVPLLPSRNLPFPLQTNVPRLYLLKFTV</sequence>
<dbReference type="EMBL" id="LSYS01009165">
    <property type="protein sequence ID" value="OPJ67354.1"/>
    <property type="molecule type" value="Genomic_DNA"/>
</dbReference>
<keyword evidence="2" id="KW-1185">Reference proteome</keyword>
<evidence type="ECO:0000313" key="1">
    <source>
        <dbReference type="EMBL" id="OPJ67354.1"/>
    </source>
</evidence>
<protein>
    <submittedName>
        <fullName evidence="1">Uncharacterized protein</fullName>
    </submittedName>
</protein>
<gene>
    <name evidence="1" type="ORF">AV530_011642</name>
</gene>
<name>A0A1V4J5N8_PATFA</name>
<organism evidence="1 2">
    <name type="scientific">Patagioenas fasciata monilis</name>
    <dbReference type="NCBI Taxonomy" id="372326"/>
    <lineage>
        <taxon>Eukaryota</taxon>
        <taxon>Metazoa</taxon>
        <taxon>Chordata</taxon>
        <taxon>Craniata</taxon>
        <taxon>Vertebrata</taxon>
        <taxon>Euteleostomi</taxon>
        <taxon>Archelosauria</taxon>
        <taxon>Archosauria</taxon>
        <taxon>Dinosauria</taxon>
        <taxon>Saurischia</taxon>
        <taxon>Theropoda</taxon>
        <taxon>Coelurosauria</taxon>
        <taxon>Aves</taxon>
        <taxon>Neognathae</taxon>
        <taxon>Neoaves</taxon>
        <taxon>Columbimorphae</taxon>
        <taxon>Columbiformes</taxon>
        <taxon>Columbidae</taxon>
        <taxon>Patagioenas</taxon>
    </lineage>
</organism>
<proteinExistence type="predicted"/>
<comment type="caution">
    <text evidence="1">The sequence shown here is derived from an EMBL/GenBank/DDBJ whole genome shotgun (WGS) entry which is preliminary data.</text>
</comment>
<dbReference type="Proteomes" id="UP000190648">
    <property type="component" value="Unassembled WGS sequence"/>
</dbReference>
<reference evidence="1 2" key="1">
    <citation type="submission" date="2016-02" db="EMBL/GenBank/DDBJ databases">
        <title>Band-tailed pigeon sequencing and assembly.</title>
        <authorList>
            <person name="Soares A.E."/>
            <person name="Novak B.J."/>
            <person name="Rice E.S."/>
            <person name="O'Connell B."/>
            <person name="Chang D."/>
            <person name="Weber S."/>
            <person name="Shapiro B."/>
        </authorList>
    </citation>
    <scope>NUCLEOTIDE SEQUENCE [LARGE SCALE GENOMIC DNA]</scope>
    <source>
        <strain evidence="1">BTP2013</strain>
        <tissue evidence="1">Blood</tissue>
    </source>
</reference>